<sequence>MKIFLYIIMLSALLTFLPQYLHAPLLILNGLIVSFSLIKQSTNKRKAVWLTVLLMVIVVIIVYPGLLLRVLGFER</sequence>
<organism evidence="2 3">
    <name type="scientific">Sporolactobacillus laevolacticus DSM 442</name>
    <dbReference type="NCBI Taxonomy" id="1395513"/>
    <lineage>
        <taxon>Bacteria</taxon>
        <taxon>Bacillati</taxon>
        <taxon>Bacillota</taxon>
        <taxon>Bacilli</taxon>
        <taxon>Bacillales</taxon>
        <taxon>Sporolactobacillaceae</taxon>
        <taxon>Sporolactobacillus</taxon>
    </lineage>
</organism>
<protein>
    <submittedName>
        <fullName evidence="2">Uncharacterized protein</fullName>
    </submittedName>
</protein>
<accession>V6IUN2</accession>
<dbReference type="RefSeq" id="WP_023511355.1">
    <property type="nucleotide sequence ID" value="NZ_AWTC01000019.1"/>
</dbReference>
<dbReference type="Proteomes" id="UP000018296">
    <property type="component" value="Unassembled WGS sequence"/>
</dbReference>
<keyword evidence="1" id="KW-1133">Transmembrane helix</keyword>
<dbReference type="PATRIC" id="fig|1395513.3.peg.3192"/>
<reference evidence="2 3" key="1">
    <citation type="journal article" date="2013" name="Genome Announc.">
        <title>Genome Sequence of Sporolactobacillus laevolacticus DSM442, an Efficient Polymer-Grade D-Lactate Producer from Agricultural Waste Cottonseed as a Nitrogen Source.</title>
        <authorList>
            <person name="Wang H."/>
            <person name="Wang L."/>
            <person name="Ju J."/>
            <person name="Yu B."/>
            <person name="Ma Y."/>
        </authorList>
    </citation>
    <scope>NUCLEOTIDE SEQUENCE [LARGE SCALE GENOMIC DNA]</scope>
    <source>
        <strain evidence="2 3">DSM 442</strain>
    </source>
</reference>
<comment type="caution">
    <text evidence="2">The sequence shown here is derived from an EMBL/GenBank/DDBJ whole genome shotgun (WGS) entry which is preliminary data.</text>
</comment>
<evidence type="ECO:0000313" key="3">
    <source>
        <dbReference type="Proteomes" id="UP000018296"/>
    </source>
</evidence>
<dbReference type="AlphaFoldDB" id="V6IUN2"/>
<proteinExistence type="predicted"/>
<feature type="transmembrane region" description="Helical" evidence="1">
    <location>
        <begin position="6"/>
        <end position="35"/>
    </location>
</feature>
<evidence type="ECO:0000313" key="2">
    <source>
        <dbReference type="EMBL" id="EST10700.1"/>
    </source>
</evidence>
<gene>
    <name evidence="2" type="ORF">P343_15700</name>
</gene>
<feature type="transmembrane region" description="Helical" evidence="1">
    <location>
        <begin position="47"/>
        <end position="66"/>
    </location>
</feature>
<keyword evidence="3" id="KW-1185">Reference proteome</keyword>
<keyword evidence="1" id="KW-0472">Membrane</keyword>
<name>V6IUN2_9BACL</name>
<evidence type="ECO:0000256" key="1">
    <source>
        <dbReference type="SAM" id="Phobius"/>
    </source>
</evidence>
<dbReference type="EMBL" id="AWTC01000019">
    <property type="protein sequence ID" value="EST10700.1"/>
    <property type="molecule type" value="Genomic_DNA"/>
</dbReference>
<keyword evidence="1" id="KW-0812">Transmembrane</keyword>